<gene>
    <name evidence="1" type="ORF">SDC9_157568</name>
</gene>
<dbReference type="SUPFAM" id="SSF81891">
    <property type="entry name" value="Poly A polymerase C-terminal region-like"/>
    <property type="match status" value="1"/>
</dbReference>
<name>A0A645FD31_9ZZZZ</name>
<evidence type="ECO:0008006" key="2">
    <source>
        <dbReference type="Google" id="ProtNLM"/>
    </source>
</evidence>
<dbReference type="EMBL" id="VSSQ01056413">
    <property type="protein sequence ID" value="MPN10273.1"/>
    <property type="molecule type" value="Genomic_DNA"/>
</dbReference>
<dbReference type="AlphaFoldDB" id="A0A645FD31"/>
<organism evidence="1">
    <name type="scientific">bioreactor metagenome</name>
    <dbReference type="NCBI Taxonomy" id="1076179"/>
    <lineage>
        <taxon>unclassified sequences</taxon>
        <taxon>metagenomes</taxon>
        <taxon>ecological metagenomes</taxon>
    </lineage>
</organism>
<dbReference type="Gene3D" id="1.10.246.80">
    <property type="match status" value="1"/>
</dbReference>
<reference evidence="1" key="1">
    <citation type="submission" date="2019-08" db="EMBL/GenBank/DDBJ databases">
        <authorList>
            <person name="Kucharzyk K."/>
            <person name="Murdoch R.W."/>
            <person name="Higgins S."/>
            <person name="Loffler F."/>
        </authorList>
    </citation>
    <scope>NUCLEOTIDE SEQUENCE</scope>
</reference>
<evidence type="ECO:0000313" key="1">
    <source>
        <dbReference type="EMBL" id="MPN10273.1"/>
    </source>
</evidence>
<sequence length="80" mass="9357">MQEKDRLREFQSPVRGEEIMEICNLQPSRMVGIIKANIENAILDGLIPNEYEAAKIYFLENKDEWLKTPIINQKINPLKN</sequence>
<comment type="caution">
    <text evidence="1">The sequence shown here is derived from an EMBL/GenBank/DDBJ whole genome shotgun (WGS) entry which is preliminary data.</text>
</comment>
<proteinExistence type="predicted"/>
<accession>A0A645FD31</accession>
<protein>
    <recommendedName>
        <fullName evidence="2">CCA-adding enzyme C-terminal domain-containing protein</fullName>
    </recommendedName>
</protein>